<keyword evidence="1" id="KW-0238">DNA-binding</keyword>
<name>A0A1W2D5P7_9HYPH</name>
<dbReference type="GO" id="GO:0003677">
    <property type="term" value="F:DNA binding"/>
    <property type="evidence" value="ECO:0007669"/>
    <property type="project" value="UniProtKB-KW"/>
</dbReference>
<organism evidence="1 2">
    <name type="scientific">Fulvimarina manganoxydans</name>
    <dbReference type="NCBI Taxonomy" id="937218"/>
    <lineage>
        <taxon>Bacteria</taxon>
        <taxon>Pseudomonadati</taxon>
        <taxon>Pseudomonadota</taxon>
        <taxon>Alphaproteobacteria</taxon>
        <taxon>Hyphomicrobiales</taxon>
        <taxon>Aurantimonadaceae</taxon>
        <taxon>Fulvimarina</taxon>
    </lineage>
</organism>
<proteinExistence type="predicted"/>
<dbReference type="STRING" id="937218.SAMN06297251_112128"/>
<dbReference type="EMBL" id="FWXR01000012">
    <property type="protein sequence ID" value="SMC92368.1"/>
    <property type="molecule type" value="Genomic_DNA"/>
</dbReference>
<dbReference type="AlphaFoldDB" id="A0A1W2D5P7"/>
<reference evidence="1 2" key="1">
    <citation type="submission" date="2017-04" db="EMBL/GenBank/DDBJ databases">
        <authorList>
            <person name="Afonso C.L."/>
            <person name="Miller P.J."/>
            <person name="Scott M.A."/>
            <person name="Spackman E."/>
            <person name="Goraichik I."/>
            <person name="Dimitrov K.M."/>
            <person name="Suarez D.L."/>
            <person name="Swayne D.E."/>
        </authorList>
    </citation>
    <scope>NUCLEOTIDE SEQUENCE [LARGE SCALE GENOMIC DNA]</scope>
    <source>
        <strain evidence="1 2">CGMCC 1.10972</strain>
    </source>
</reference>
<protein>
    <submittedName>
        <fullName evidence="1">Homeodomain-like domain-containing protein</fullName>
    </submittedName>
</protein>
<evidence type="ECO:0000313" key="1">
    <source>
        <dbReference type="EMBL" id="SMC92368.1"/>
    </source>
</evidence>
<dbReference type="Proteomes" id="UP000192656">
    <property type="component" value="Unassembled WGS sequence"/>
</dbReference>
<evidence type="ECO:0000313" key="2">
    <source>
        <dbReference type="Proteomes" id="UP000192656"/>
    </source>
</evidence>
<keyword evidence="1" id="KW-0371">Homeobox</keyword>
<keyword evidence="2" id="KW-1185">Reference proteome</keyword>
<accession>A0A1W2D5P7</accession>
<dbReference type="RefSeq" id="WP_244556956.1">
    <property type="nucleotide sequence ID" value="NZ_FWXR01000012.1"/>
</dbReference>
<gene>
    <name evidence="1" type="ORF">SAMN06297251_112128</name>
</gene>
<sequence length="337" mass="39129">MTTRTASKLDTTKFQKVCALMRDGATEGERAAAKHRAETMAAKAGMTLQEAVSNLDMATTPKPASFFDGFDDWMEEKEPGWKAERAREKAERKARDDVRRAAVLEQHGSEEFLFARTMSEIALDAAIEPFATWEYWTDPDGTRHRYASTLDGMDAGILWKEQEITPAVRRAIIEAYPWPSKLDDALREVKEWDQLRLDRGLFCGEWSHYVEVEIRIRFLERELNEGRPATSLDDIQARFNWKRYEFERQWLDPTERDDPFLDRIEADFGILRRAFTRSALQPITTRRTNAVKQATVLSMLDTHPELSDREIARRIGVSPQTVNTWRKKHPVQRDHAR</sequence>